<dbReference type="RefSeq" id="WP_133321141.1">
    <property type="nucleotide sequence ID" value="NZ_SMTF01000003.1"/>
</dbReference>
<sequence length="229" mass="24876">MVLQHAHRHSRTAAQPSLDSNRILGMSGTLAVNVLAFLLLFMPMAGPPPLAVVEQPPRLTVVDVVPLPPVTPKPPERVEVVPPQPRPQPIQRTQQPTLAPATDPVVVDDGTVWTPPLVETTPGNAGPVDIAPPGPVQGMRLEYARTSPPRYPREALRDGLQGTVLLQVLVDVDGKPLEVSVHTGSGHRVLDQEAVRHVLRHWTFRPATKDGRAVQAIGLVPIEFKLDRM</sequence>
<gene>
    <name evidence="13" type="ORF">E2F46_05800</name>
</gene>
<dbReference type="Pfam" id="PF03544">
    <property type="entry name" value="TonB_C"/>
    <property type="match status" value="1"/>
</dbReference>
<evidence type="ECO:0000313" key="13">
    <source>
        <dbReference type="EMBL" id="TDK26109.1"/>
    </source>
</evidence>
<evidence type="ECO:0000256" key="1">
    <source>
        <dbReference type="ARBA" id="ARBA00004383"/>
    </source>
</evidence>
<evidence type="ECO:0000259" key="12">
    <source>
        <dbReference type="PROSITE" id="PS52015"/>
    </source>
</evidence>
<feature type="transmembrane region" description="Helical" evidence="11">
    <location>
        <begin position="21"/>
        <end position="42"/>
    </location>
</feature>
<evidence type="ECO:0000256" key="9">
    <source>
        <dbReference type="ARBA" id="ARBA00023136"/>
    </source>
</evidence>
<accession>A0A4R5TY12</accession>
<dbReference type="NCBIfam" id="TIGR01352">
    <property type="entry name" value="tonB_Cterm"/>
    <property type="match status" value="1"/>
</dbReference>
<dbReference type="PANTHER" id="PTHR33446">
    <property type="entry name" value="PROTEIN TONB-RELATED"/>
    <property type="match status" value="1"/>
</dbReference>
<dbReference type="InterPro" id="IPR006260">
    <property type="entry name" value="TonB/TolA_C"/>
</dbReference>
<evidence type="ECO:0000256" key="7">
    <source>
        <dbReference type="ARBA" id="ARBA00022927"/>
    </source>
</evidence>
<dbReference type="Gene3D" id="3.30.1150.10">
    <property type="match status" value="1"/>
</dbReference>
<dbReference type="GO" id="GO:0031992">
    <property type="term" value="F:energy transducer activity"/>
    <property type="evidence" value="ECO:0007669"/>
    <property type="project" value="TreeGrafter"/>
</dbReference>
<dbReference type="GO" id="GO:0098797">
    <property type="term" value="C:plasma membrane protein complex"/>
    <property type="evidence" value="ECO:0007669"/>
    <property type="project" value="TreeGrafter"/>
</dbReference>
<keyword evidence="8 11" id="KW-1133">Transmembrane helix</keyword>
<dbReference type="PANTHER" id="PTHR33446:SF2">
    <property type="entry name" value="PROTEIN TONB"/>
    <property type="match status" value="1"/>
</dbReference>
<evidence type="ECO:0000256" key="3">
    <source>
        <dbReference type="ARBA" id="ARBA00022448"/>
    </source>
</evidence>
<dbReference type="PROSITE" id="PS52015">
    <property type="entry name" value="TONB_CTD"/>
    <property type="match status" value="1"/>
</dbReference>
<feature type="domain" description="TonB C-terminal" evidence="12">
    <location>
        <begin position="136"/>
        <end position="229"/>
    </location>
</feature>
<keyword evidence="3" id="KW-0813">Transport</keyword>
<evidence type="ECO:0000256" key="11">
    <source>
        <dbReference type="SAM" id="Phobius"/>
    </source>
</evidence>
<keyword evidence="5" id="KW-0997">Cell inner membrane</keyword>
<protein>
    <submittedName>
        <fullName evidence="13">Energy transducer TonB</fullName>
    </submittedName>
</protein>
<dbReference type="OrthoDB" id="9792439at2"/>
<dbReference type="Proteomes" id="UP000294796">
    <property type="component" value="Unassembled WGS sequence"/>
</dbReference>
<evidence type="ECO:0000256" key="8">
    <source>
        <dbReference type="ARBA" id="ARBA00022989"/>
    </source>
</evidence>
<reference evidence="13 14" key="1">
    <citation type="submission" date="2019-03" db="EMBL/GenBank/DDBJ databases">
        <title>Luteimonas zhaokaii sp.nov., isolated from the rectal contents of Plateau pika in Yushu, Qinghai Province, China.</title>
        <authorList>
            <person name="Zhang G."/>
        </authorList>
    </citation>
    <scope>NUCLEOTIDE SEQUENCE [LARGE SCALE GENOMIC DNA]</scope>
    <source>
        <strain evidence="13 14">B9</strain>
    </source>
</reference>
<dbReference type="InterPro" id="IPR037682">
    <property type="entry name" value="TonB_C"/>
</dbReference>
<evidence type="ECO:0000256" key="4">
    <source>
        <dbReference type="ARBA" id="ARBA00022475"/>
    </source>
</evidence>
<comment type="similarity">
    <text evidence="2">Belongs to the TonB family.</text>
</comment>
<keyword evidence="7" id="KW-0653">Protein transport</keyword>
<keyword evidence="6 11" id="KW-0812">Transmembrane</keyword>
<proteinExistence type="inferred from homology"/>
<keyword evidence="9 11" id="KW-0472">Membrane</keyword>
<evidence type="ECO:0000256" key="6">
    <source>
        <dbReference type="ARBA" id="ARBA00022692"/>
    </source>
</evidence>
<keyword evidence="14" id="KW-1185">Reference proteome</keyword>
<dbReference type="GO" id="GO:0055085">
    <property type="term" value="P:transmembrane transport"/>
    <property type="evidence" value="ECO:0007669"/>
    <property type="project" value="InterPro"/>
</dbReference>
<organism evidence="13 14">
    <name type="scientific">Luteimonas aestuarii</name>
    <dbReference type="NCBI Taxonomy" id="453837"/>
    <lineage>
        <taxon>Bacteria</taxon>
        <taxon>Pseudomonadati</taxon>
        <taxon>Pseudomonadota</taxon>
        <taxon>Gammaproteobacteria</taxon>
        <taxon>Lysobacterales</taxon>
        <taxon>Lysobacteraceae</taxon>
        <taxon>Luteimonas</taxon>
    </lineage>
</organism>
<keyword evidence="4" id="KW-1003">Cell membrane</keyword>
<dbReference type="SUPFAM" id="SSF74653">
    <property type="entry name" value="TolA/TonB C-terminal domain"/>
    <property type="match status" value="1"/>
</dbReference>
<name>A0A4R5TY12_9GAMM</name>
<dbReference type="GO" id="GO:0015031">
    <property type="term" value="P:protein transport"/>
    <property type="evidence" value="ECO:0007669"/>
    <property type="project" value="UniProtKB-KW"/>
</dbReference>
<evidence type="ECO:0000256" key="2">
    <source>
        <dbReference type="ARBA" id="ARBA00006555"/>
    </source>
</evidence>
<dbReference type="InterPro" id="IPR051045">
    <property type="entry name" value="TonB-dependent_transducer"/>
</dbReference>
<evidence type="ECO:0000313" key="14">
    <source>
        <dbReference type="Proteomes" id="UP000294796"/>
    </source>
</evidence>
<evidence type="ECO:0000256" key="5">
    <source>
        <dbReference type="ARBA" id="ARBA00022519"/>
    </source>
</evidence>
<evidence type="ECO:0000256" key="10">
    <source>
        <dbReference type="SAM" id="MobiDB-lite"/>
    </source>
</evidence>
<comment type="caution">
    <text evidence="13">The sequence shown here is derived from an EMBL/GenBank/DDBJ whole genome shotgun (WGS) entry which is preliminary data.</text>
</comment>
<dbReference type="EMBL" id="SMTF01000003">
    <property type="protein sequence ID" value="TDK26109.1"/>
    <property type="molecule type" value="Genomic_DNA"/>
</dbReference>
<feature type="region of interest" description="Disordered" evidence="10">
    <location>
        <begin position="73"/>
        <end position="104"/>
    </location>
</feature>
<comment type="subcellular location">
    <subcellularLocation>
        <location evidence="1">Cell inner membrane</location>
        <topology evidence="1">Single-pass membrane protein</topology>
        <orientation evidence="1">Periplasmic side</orientation>
    </subcellularLocation>
</comment>
<dbReference type="AlphaFoldDB" id="A0A4R5TY12"/>